<dbReference type="Proteomes" id="UP001156856">
    <property type="component" value="Unassembled WGS sequence"/>
</dbReference>
<reference evidence="5" key="2">
    <citation type="journal article" date="2019" name="Int. J. Syst. Evol. Microbiol.">
        <title>The Global Catalogue of Microorganisms (GCM) 10K type strain sequencing project: providing services to taxonomists for standard genome sequencing and annotation.</title>
        <authorList>
            <consortium name="The Broad Institute Genomics Platform"/>
            <consortium name="The Broad Institute Genome Sequencing Center for Infectious Disease"/>
            <person name="Wu L."/>
            <person name="Ma J."/>
        </authorList>
    </citation>
    <scope>NUCLEOTIDE SEQUENCE [LARGE SCALE GENOMIC DNA]</scope>
    <source>
        <strain evidence="5">NBRC 107715</strain>
    </source>
</reference>
<accession>A0A512J366</accession>
<dbReference type="EMBL" id="BSPK01000111">
    <property type="protein sequence ID" value="GLS67182.1"/>
    <property type="molecule type" value="Genomic_DNA"/>
</dbReference>
<organism evidence="2 4">
    <name type="scientific">Methylobacterium oxalidis</name>
    <dbReference type="NCBI Taxonomy" id="944322"/>
    <lineage>
        <taxon>Bacteria</taxon>
        <taxon>Pseudomonadati</taxon>
        <taxon>Pseudomonadota</taxon>
        <taxon>Alphaproteobacteria</taxon>
        <taxon>Hyphomicrobiales</taxon>
        <taxon>Methylobacteriaceae</taxon>
        <taxon>Methylobacterium</taxon>
    </lineage>
</organism>
<evidence type="ECO:0000313" key="5">
    <source>
        <dbReference type="Proteomes" id="UP001156856"/>
    </source>
</evidence>
<comment type="caution">
    <text evidence="2">The sequence shown here is derived from an EMBL/GenBank/DDBJ whole genome shotgun (WGS) entry which is preliminary data.</text>
</comment>
<dbReference type="AlphaFoldDB" id="A0A512J366"/>
<dbReference type="EMBL" id="BJZU01000043">
    <property type="protein sequence ID" value="GEP04299.1"/>
    <property type="molecule type" value="Genomic_DNA"/>
</dbReference>
<feature type="transmembrane region" description="Helical" evidence="1">
    <location>
        <begin position="47"/>
        <end position="66"/>
    </location>
</feature>
<gene>
    <name evidence="3" type="ORF">GCM10007888_55650</name>
    <name evidence="2" type="ORF">MOX02_23370</name>
</gene>
<evidence type="ECO:0000256" key="1">
    <source>
        <dbReference type="SAM" id="Phobius"/>
    </source>
</evidence>
<name>A0A512J366_9HYPH</name>
<keyword evidence="1" id="KW-1133">Transmembrane helix</keyword>
<evidence type="ECO:0000313" key="3">
    <source>
        <dbReference type="EMBL" id="GLS67182.1"/>
    </source>
</evidence>
<evidence type="ECO:0000313" key="2">
    <source>
        <dbReference type="EMBL" id="GEP04299.1"/>
    </source>
</evidence>
<dbReference type="Proteomes" id="UP000321960">
    <property type="component" value="Unassembled WGS sequence"/>
</dbReference>
<reference evidence="3" key="4">
    <citation type="submission" date="2023-01" db="EMBL/GenBank/DDBJ databases">
        <title>Draft genome sequence of Methylobacterium oxalidis strain NBRC 107715.</title>
        <authorList>
            <person name="Sun Q."/>
            <person name="Mori K."/>
        </authorList>
    </citation>
    <scope>NUCLEOTIDE SEQUENCE</scope>
    <source>
        <strain evidence="3">NBRC 107715</strain>
    </source>
</reference>
<evidence type="ECO:0000313" key="4">
    <source>
        <dbReference type="Proteomes" id="UP000321960"/>
    </source>
</evidence>
<reference evidence="3" key="1">
    <citation type="journal article" date="2014" name="Int. J. Syst. Evol. Microbiol.">
        <title>Complete genome of a new Firmicutes species belonging to the dominant human colonic microbiota ('Ruminococcus bicirculans') reveals two chromosomes and a selective capacity to utilize plant glucans.</title>
        <authorList>
            <consortium name="NISC Comparative Sequencing Program"/>
            <person name="Wegmann U."/>
            <person name="Louis P."/>
            <person name="Goesmann A."/>
            <person name="Henrissat B."/>
            <person name="Duncan S.H."/>
            <person name="Flint H.J."/>
        </authorList>
    </citation>
    <scope>NUCLEOTIDE SEQUENCE</scope>
    <source>
        <strain evidence="3">NBRC 107715</strain>
    </source>
</reference>
<dbReference type="OrthoDB" id="8004931at2"/>
<sequence>MYTARAKRTSEQWLEPPEPALDRYLLRTRPRAANDNRRLSVETFRTVQIGAGLALVGALSLVVALIH</sequence>
<keyword evidence="1" id="KW-0472">Membrane</keyword>
<proteinExistence type="predicted"/>
<protein>
    <submittedName>
        <fullName evidence="2">Uncharacterized protein</fullName>
    </submittedName>
</protein>
<keyword evidence="5" id="KW-1185">Reference proteome</keyword>
<keyword evidence="1" id="KW-0812">Transmembrane</keyword>
<reference evidence="2 4" key="3">
    <citation type="submission" date="2019-07" db="EMBL/GenBank/DDBJ databases">
        <title>Whole genome shotgun sequence of Methylobacterium oxalidis NBRC 107715.</title>
        <authorList>
            <person name="Hosoyama A."/>
            <person name="Uohara A."/>
            <person name="Ohji S."/>
            <person name="Ichikawa N."/>
        </authorList>
    </citation>
    <scope>NUCLEOTIDE SEQUENCE [LARGE SCALE GENOMIC DNA]</scope>
    <source>
        <strain evidence="2 4">NBRC 107715</strain>
    </source>
</reference>